<comment type="caution">
    <text evidence="4">The sequence shown here is derived from an EMBL/GenBank/DDBJ whole genome shotgun (WGS) entry which is preliminary data.</text>
</comment>
<dbReference type="InterPro" id="IPR050708">
    <property type="entry name" value="T6SS_VgrG/RHS"/>
</dbReference>
<dbReference type="PANTHER" id="PTHR32305">
    <property type="match status" value="1"/>
</dbReference>
<dbReference type="NCBIfam" id="TIGR03696">
    <property type="entry name" value="Rhs_assc_core"/>
    <property type="match status" value="1"/>
</dbReference>
<accession>A0ABV7VM41</accession>
<dbReference type="Gene3D" id="2.180.10.10">
    <property type="entry name" value="RHS repeat-associated core"/>
    <property type="match status" value="1"/>
</dbReference>
<evidence type="ECO:0000256" key="1">
    <source>
        <dbReference type="ARBA" id="ARBA00022737"/>
    </source>
</evidence>
<evidence type="ECO:0000256" key="2">
    <source>
        <dbReference type="SAM" id="SignalP"/>
    </source>
</evidence>
<gene>
    <name evidence="4" type="ORF">ACFOMG_00635</name>
</gene>
<proteinExistence type="predicted"/>
<keyword evidence="1" id="KW-0677">Repeat</keyword>
<dbReference type="Proteomes" id="UP001595722">
    <property type="component" value="Unassembled WGS sequence"/>
</dbReference>
<evidence type="ECO:0000313" key="4">
    <source>
        <dbReference type="EMBL" id="MFC3678615.1"/>
    </source>
</evidence>
<keyword evidence="5" id="KW-1185">Reference proteome</keyword>
<evidence type="ECO:0000313" key="5">
    <source>
        <dbReference type="Proteomes" id="UP001595722"/>
    </source>
</evidence>
<dbReference type="EMBL" id="JBHRYB010000001">
    <property type="protein sequence ID" value="MFC3678615.1"/>
    <property type="molecule type" value="Genomic_DNA"/>
</dbReference>
<dbReference type="InterPro" id="IPR056823">
    <property type="entry name" value="TEN-like_YD-shell"/>
</dbReference>
<feature type="signal peptide" evidence="2">
    <location>
        <begin position="1"/>
        <end position="25"/>
    </location>
</feature>
<dbReference type="RefSeq" id="WP_376864166.1">
    <property type="nucleotide sequence ID" value="NZ_JBHRYB010000001.1"/>
</dbReference>
<feature type="domain" description="Teneurin-like YD-shell" evidence="3">
    <location>
        <begin position="26"/>
        <end position="129"/>
    </location>
</feature>
<keyword evidence="2" id="KW-0732">Signal</keyword>
<dbReference type="InterPro" id="IPR022385">
    <property type="entry name" value="Rhs_assc_core"/>
</dbReference>
<organism evidence="4 5">
    <name type="scientific">Bacterioplanoides pacificum</name>
    <dbReference type="NCBI Taxonomy" id="1171596"/>
    <lineage>
        <taxon>Bacteria</taxon>
        <taxon>Pseudomonadati</taxon>
        <taxon>Pseudomonadota</taxon>
        <taxon>Gammaproteobacteria</taxon>
        <taxon>Oceanospirillales</taxon>
        <taxon>Oceanospirillaceae</taxon>
        <taxon>Bacterioplanoides</taxon>
    </lineage>
</organism>
<sequence>MKVLHTFFILFALILATGLSPLAQAKDRVQYFHSDLSGSPVAATNTDGELLWEESYTPFGQRLKQSATDNTIGFTGKPEEAHLGLQYFGARWYHQASGRFISRDPASVLAHVESNPMMFNRYAYANNNPYRYVDPDGRSPVGAAGILGVIYGVYKVSSVTVDGLSIARDIYVGNYIGATITAVGMLDPSGATNKLRNINRGMKVTNKTVKQQYRELADQAIAKTKTNANPTVTRNGKDIFRVHKPGSGHGDKVTQNVMNGPPGNKTFPGTKDVNVRASHNRKLQKALNREGGYELRYRNGKIVE</sequence>
<dbReference type="PANTHER" id="PTHR32305:SF17">
    <property type="entry name" value="TRNA NUCLEASE WAPA"/>
    <property type="match status" value="1"/>
</dbReference>
<reference evidence="5" key="1">
    <citation type="journal article" date="2019" name="Int. J. Syst. Evol. Microbiol.">
        <title>The Global Catalogue of Microorganisms (GCM) 10K type strain sequencing project: providing services to taxonomists for standard genome sequencing and annotation.</title>
        <authorList>
            <consortium name="The Broad Institute Genomics Platform"/>
            <consortium name="The Broad Institute Genome Sequencing Center for Infectious Disease"/>
            <person name="Wu L."/>
            <person name="Ma J."/>
        </authorList>
    </citation>
    <scope>NUCLEOTIDE SEQUENCE [LARGE SCALE GENOMIC DNA]</scope>
    <source>
        <strain evidence="5">KCTC 42424</strain>
    </source>
</reference>
<protein>
    <submittedName>
        <fullName evidence="4">RHS repeat-associated core domain-containing protein</fullName>
    </submittedName>
</protein>
<dbReference type="Pfam" id="PF25023">
    <property type="entry name" value="TEN_YD-shell"/>
    <property type="match status" value="1"/>
</dbReference>
<name>A0ABV7VM41_9GAMM</name>
<evidence type="ECO:0000259" key="3">
    <source>
        <dbReference type="Pfam" id="PF25023"/>
    </source>
</evidence>
<feature type="chain" id="PRO_5047420688" evidence="2">
    <location>
        <begin position="26"/>
        <end position="304"/>
    </location>
</feature>